<keyword evidence="2" id="KW-1185">Reference proteome</keyword>
<accession>A0AAV4VBY7</accession>
<sequence>MYNSSEQAQLRHLEHHLQSVAARLMLTHRRYSWHYPGVKLSDKTAFLEKLQFAGWLSASSTMADSRREVEAWAPVTDWPFHK</sequence>
<dbReference type="EMBL" id="BPLR01014238">
    <property type="protein sequence ID" value="GIY67441.1"/>
    <property type="molecule type" value="Genomic_DNA"/>
</dbReference>
<dbReference type="AlphaFoldDB" id="A0AAV4VBY7"/>
<organism evidence="1 2">
    <name type="scientific">Caerostris extrusa</name>
    <name type="common">Bark spider</name>
    <name type="synonym">Caerostris bankana</name>
    <dbReference type="NCBI Taxonomy" id="172846"/>
    <lineage>
        <taxon>Eukaryota</taxon>
        <taxon>Metazoa</taxon>
        <taxon>Ecdysozoa</taxon>
        <taxon>Arthropoda</taxon>
        <taxon>Chelicerata</taxon>
        <taxon>Arachnida</taxon>
        <taxon>Araneae</taxon>
        <taxon>Araneomorphae</taxon>
        <taxon>Entelegynae</taxon>
        <taxon>Araneoidea</taxon>
        <taxon>Araneidae</taxon>
        <taxon>Caerostris</taxon>
    </lineage>
</organism>
<evidence type="ECO:0000313" key="1">
    <source>
        <dbReference type="EMBL" id="GIY67441.1"/>
    </source>
</evidence>
<evidence type="ECO:0000313" key="2">
    <source>
        <dbReference type="Proteomes" id="UP001054945"/>
    </source>
</evidence>
<comment type="caution">
    <text evidence="1">The sequence shown here is derived from an EMBL/GenBank/DDBJ whole genome shotgun (WGS) entry which is preliminary data.</text>
</comment>
<reference evidence="1 2" key="1">
    <citation type="submission" date="2021-06" db="EMBL/GenBank/DDBJ databases">
        <title>Caerostris extrusa draft genome.</title>
        <authorList>
            <person name="Kono N."/>
            <person name="Arakawa K."/>
        </authorList>
    </citation>
    <scope>NUCLEOTIDE SEQUENCE [LARGE SCALE GENOMIC DNA]</scope>
</reference>
<dbReference type="Proteomes" id="UP001054945">
    <property type="component" value="Unassembled WGS sequence"/>
</dbReference>
<proteinExistence type="predicted"/>
<name>A0AAV4VBY7_CAEEX</name>
<gene>
    <name evidence="1" type="ORF">CEXT_753131</name>
</gene>
<protein>
    <submittedName>
        <fullName evidence="1">Uncharacterized protein</fullName>
    </submittedName>
</protein>